<dbReference type="InterPro" id="IPR043128">
    <property type="entry name" value="Rev_trsase/Diguanyl_cyclase"/>
</dbReference>
<protein>
    <submittedName>
        <fullName evidence="1">ArsR family transcriptional regulator</fullName>
    </submittedName>
</protein>
<evidence type="ECO:0000313" key="2">
    <source>
        <dbReference type="Proteomes" id="UP000326671"/>
    </source>
</evidence>
<dbReference type="EMBL" id="VYKL01000006">
    <property type="protein sequence ID" value="KAA9030691.1"/>
    <property type="molecule type" value="Genomic_DNA"/>
</dbReference>
<reference evidence="1 2" key="1">
    <citation type="submission" date="2019-09" db="EMBL/GenBank/DDBJ databases">
        <title>Whole genome sequences of isolates from the Mars Exploration Rovers.</title>
        <authorList>
            <person name="Seuylemezian A."/>
            <person name="Vaishampayan P."/>
        </authorList>
    </citation>
    <scope>NUCLEOTIDE SEQUENCE [LARGE SCALE GENOMIC DNA]</scope>
    <source>
        <strain evidence="1 2">MER_TA_151</strain>
    </source>
</reference>
<proteinExistence type="predicted"/>
<dbReference type="Proteomes" id="UP000326671">
    <property type="component" value="Unassembled WGS sequence"/>
</dbReference>
<gene>
    <name evidence="1" type="ORF">F4V44_02295</name>
</gene>
<name>A0A5J5I3N9_9BACI</name>
<dbReference type="Gene3D" id="3.30.70.270">
    <property type="match status" value="1"/>
</dbReference>
<dbReference type="AlphaFoldDB" id="A0A5J5I3N9"/>
<dbReference type="OrthoDB" id="4986073at2"/>
<evidence type="ECO:0000313" key="1">
    <source>
        <dbReference type="EMBL" id="KAA9030691.1"/>
    </source>
</evidence>
<organism evidence="1 2">
    <name type="scientific">Niallia endozanthoxylica</name>
    <dbReference type="NCBI Taxonomy" id="2036016"/>
    <lineage>
        <taxon>Bacteria</taxon>
        <taxon>Bacillati</taxon>
        <taxon>Bacillota</taxon>
        <taxon>Bacilli</taxon>
        <taxon>Bacillales</taxon>
        <taxon>Bacillaceae</taxon>
        <taxon>Niallia</taxon>
    </lineage>
</organism>
<keyword evidence="2" id="KW-1185">Reference proteome</keyword>
<accession>A0A5J5I3N9</accession>
<comment type="caution">
    <text evidence="1">The sequence shown here is derived from an EMBL/GenBank/DDBJ whole genome shotgun (WGS) entry which is preliminary data.</text>
</comment>
<sequence>MSIRLGLIGVEDNLEWIQSVVKEYSEFECIPFLHFYEKDVISILEAHSHKVDMWLFSGIFPYSVAEKWGRVQKPMFYVPYTGTSLYKTLYRILYHHHLDINQLSFDALKTSELKQIFEELDIDDSSSHLYEEPKSIEDVVEYHEQLWKKGETSAAVTCAWQVQKELEKRGVPVFRVKHTKSAVTSVLNEALKTQEMLRFKDRQIAVQIFEMDLFSSMSISSFSSDEMYDMEIKNTQKLLKYAKRIQGSLKTVSPGCYVIFTTRGELSDITDNFSVIPNLDEIQDITKGNITCGIGIGPSAYDAEMMARNALLQARKHGKENWMVAFDNKTFKGPLGKKESLTYSYNDKDMQVISERTSLSVATISKIDSILSKMGRSEITCQDLATKLQILPRSARRIMSQLEKSGYAEEIGEETPHPRGRPRKVYRVLLRGTVR</sequence>
<dbReference type="InterPro" id="IPR036390">
    <property type="entry name" value="WH_DNA-bd_sf"/>
</dbReference>
<dbReference type="SUPFAM" id="SSF46785">
    <property type="entry name" value="Winged helix' DNA-binding domain"/>
    <property type="match status" value="1"/>
</dbReference>